<evidence type="ECO:0000259" key="1">
    <source>
        <dbReference type="PROSITE" id="PS51186"/>
    </source>
</evidence>
<dbReference type="GO" id="GO:0016747">
    <property type="term" value="F:acyltransferase activity, transferring groups other than amino-acyl groups"/>
    <property type="evidence" value="ECO:0007669"/>
    <property type="project" value="InterPro"/>
</dbReference>
<sequence length="172" mass="18287">MVEVVVAEPGELSGAQLNKAESLVRSAFGSSFRSHDWLHAVPGRHVVLTGDDRSMVGFAAVVPRTLNHDGVAFDTGYVEAVAVRGDQHGRGLGRIVMDRVENIIRVHHQLGALNAVATAAPFYASRGWQLWTGHTQAIGSTGASLVAEIAVRTLRAPAVTLTTMHTTEGDSI</sequence>
<protein>
    <submittedName>
        <fullName evidence="2">Aminoglycoside 2'-N-acetyltransferase</fullName>
    </submittedName>
</protein>
<evidence type="ECO:0000313" key="3">
    <source>
        <dbReference type="Proteomes" id="UP000018763"/>
    </source>
</evidence>
<keyword evidence="3" id="KW-1185">Reference proteome</keyword>
<dbReference type="Proteomes" id="UP000018763">
    <property type="component" value="Chromosome"/>
</dbReference>
<dbReference type="InterPro" id="IPR000182">
    <property type="entry name" value="GNAT_dom"/>
</dbReference>
<dbReference type="GeneID" id="43448300"/>
<accession>V5X6Y3</accession>
<dbReference type="CDD" id="cd04301">
    <property type="entry name" value="NAT_SF"/>
    <property type="match status" value="1"/>
</dbReference>
<proteinExistence type="predicted"/>
<name>V5X6Y3_MYCNE</name>
<dbReference type="Pfam" id="PF13527">
    <property type="entry name" value="Acetyltransf_9"/>
    <property type="match status" value="1"/>
</dbReference>
<organism evidence="2 3">
    <name type="scientific">Mycolicibacterium neoaurum VKM Ac-1815D</name>
    <dbReference type="NCBI Taxonomy" id="700508"/>
    <lineage>
        <taxon>Bacteria</taxon>
        <taxon>Bacillati</taxon>
        <taxon>Actinomycetota</taxon>
        <taxon>Actinomycetes</taxon>
        <taxon>Mycobacteriales</taxon>
        <taxon>Mycobacteriaceae</taxon>
        <taxon>Mycolicibacterium</taxon>
    </lineage>
</organism>
<reference evidence="2 3" key="1">
    <citation type="journal article" date="2014" name="Genome Announc.">
        <title>Complete Genome Sequence of Sterol-Transforming Mycobacterium neoaurum Strain VKM Ac-1815D.</title>
        <authorList>
            <person name="Shtratnikova V.Y."/>
            <person name="Bragin E.Y."/>
            <person name="Dovbnya D.V."/>
            <person name="Pekov Y.A."/>
            <person name="Schelkunov M.I."/>
            <person name="Strizhov N."/>
            <person name="Ivashina T.V."/>
            <person name="Ashapkin V.V."/>
            <person name="Donova M.V."/>
        </authorList>
    </citation>
    <scope>NUCLEOTIDE SEQUENCE [LARGE SCALE GENOMIC DNA]</scope>
    <source>
        <strain evidence="2 3">VKM Ac-1815D</strain>
    </source>
</reference>
<feature type="domain" description="N-acetyltransferase" evidence="1">
    <location>
        <begin position="2"/>
        <end position="152"/>
    </location>
</feature>
<evidence type="ECO:0000313" key="2">
    <source>
        <dbReference type="EMBL" id="AHC23446.1"/>
    </source>
</evidence>
<dbReference type="EMBL" id="CP006936">
    <property type="protein sequence ID" value="AHC23446.1"/>
    <property type="molecule type" value="Genomic_DNA"/>
</dbReference>
<dbReference type="RefSeq" id="WP_019512307.1">
    <property type="nucleotide sequence ID" value="NC_023036.2"/>
</dbReference>
<dbReference type="PROSITE" id="PS51186">
    <property type="entry name" value="GNAT"/>
    <property type="match status" value="1"/>
</dbReference>
<dbReference type="InterPro" id="IPR016181">
    <property type="entry name" value="Acyl_CoA_acyltransferase"/>
</dbReference>
<dbReference type="Gene3D" id="3.40.630.30">
    <property type="match status" value="1"/>
</dbReference>
<gene>
    <name evidence="2" type="ORF">D174_02035</name>
</gene>
<dbReference type="SUPFAM" id="SSF55729">
    <property type="entry name" value="Acyl-CoA N-acyltransferases (Nat)"/>
    <property type="match status" value="1"/>
</dbReference>
<keyword evidence="2" id="KW-0808">Transferase</keyword>
<dbReference type="AlphaFoldDB" id="V5X6Y3"/>